<feature type="transmembrane region" description="Helical" evidence="2">
    <location>
        <begin position="164"/>
        <end position="189"/>
    </location>
</feature>
<keyword evidence="2" id="KW-1133">Transmembrane helix</keyword>
<evidence type="ECO:0000256" key="2">
    <source>
        <dbReference type="SAM" id="Phobius"/>
    </source>
</evidence>
<keyword evidence="2" id="KW-0472">Membrane</keyword>
<evidence type="ECO:0000256" key="1">
    <source>
        <dbReference type="SAM" id="MobiDB-lite"/>
    </source>
</evidence>
<evidence type="ECO:0000313" key="4">
    <source>
        <dbReference type="Proteomes" id="UP001519460"/>
    </source>
</evidence>
<keyword evidence="4" id="KW-1185">Reference proteome</keyword>
<accession>A0ABD0JLR4</accession>
<evidence type="ECO:0008006" key="5">
    <source>
        <dbReference type="Google" id="ProtNLM"/>
    </source>
</evidence>
<dbReference type="Gene3D" id="2.60.40.10">
    <property type="entry name" value="Immunoglobulins"/>
    <property type="match status" value="1"/>
</dbReference>
<comment type="caution">
    <text evidence="3">The sequence shown here is derived from an EMBL/GenBank/DDBJ whole genome shotgun (WGS) entry which is preliminary data.</text>
</comment>
<dbReference type="InterPro" id="IPR013783">
    <property type="entry name" value="Ig-like_fold"/>
</dbReference>
<dbReference type="Proteomes" id="UP001519460">
    <property type="component" value="Unassembled WGS sequence"/>
</dbReference>
<sequence>MKHIAFSLLMQDMIMDPNIAGRIALSALLWTMAHSNALPILVTSCSVNNIEKSVTITCHFTEDLNKSRNVDGIYVQRYNITGSDPRAEEVLGCYWFESKGFTCIERDGYRRNGDVSRDFTILVDTVSKDTEGKYLCQVTTQKRLVQTNFCILTGSYPNDRHGKMIAIIATVFATLVFAAAVIFILVFAIPELRPAMIEKMFQHEDANNNAQEDGCDRPLSGTAPEIGDQC</sequence>
<protein>
    <recommendedName>
        <fullName evidence="5">Ig-like domain-containing protein</fullName>
    </recommendedName>
</protein>
<reference evidence="3 4" key="1">
    <citation type="journal article" date="2023" name="Sci. Data">
        <title>Genome assembly of the Korean intertidal mud-creeper Batillaria attramentaria.</title>
        <authorList>
            <person name="Patra A.K."/>
            <person name="Ho P.T."/>
            <person name="Jun S."/>
            <person name="Lee S.J."/>
            <person name="Kim Y."/>
            <person name="Won Y.J."/>
        </authorList>
    </citation>
    <scope>NUCLEOTIDE SEQUENCE [LARGE SCALE GENOMIC DNA]</scope>
    <source>
        <strain evidence="3">Wonlab-2016</strain>
    </source>
</reference>
<keyword evidence="2" id="KW-0812">Transmembrane</keyword>
<name>A0ABD0JLR4_9CAEN</name>
<gene>
    <name evidence="3" type="ORF">BaRGS_00033050</name>
</gene>
<organism evidence="3 4">
    <name type="scientific">Batillaria attramentaria</name>
    <dbReference type="NCBI Taxonomy" id="370345"/>
    <lineage>
        <taxon>Eukaryota</taxon>
        <taxon>Metazoa</taxon>
        <taxon>Spiralia</taxon>
        <taxon>Lophotrochozoa</taxon>
        <taxon>Mollusca</taxon>
        <taxon>Gastropoda</taxon>
        <taxon>Caenogastropoda</taxon>
        <taxon>Sorbeoconcha</taxon>
        <taxon>Cerithioidea</taxon>
        <taxon>Batillariidae</taxon>
        <taxon>Batillaria</taxon>
    </lineage>
</organism>
<evidence type="ECO:0000313" key="3">
    <source>
        <dbReference type="EMBL" id="KAK7475728.1"/>
    </source>
</evidence>
<proteinExistence type="predicted"/>
<feature type="region of interest" description="Disordered" evidence="1">
    <location>
        <begin position="208"/>
        <end position="230"/>
    </location>
</feature>
<dbReference type="EMBL" id="JACVVK020000396">
    <property type="protein sequence ID" value="KAK7475728.1"/>
    <property type="molecule type" value="Genomic_DNA"/>
</dbReference>
<dbReference type="AlphaFoldDB" id="A0ABD0JLR4"/>